<evidence type="ECO:0000313" key="9">
    <source>
        <dbReference type="Proteomes" id="UP000283586"/>
    </source>
</evidence>
<dbReference type="EMBL" id="WNAJ01000027">
    <property type="protein sequence ID" value="MTR86714.1"/>
    <property type="molecule type" value="Genomic_DNA"/>
</dbReference>
<reference evidence="3 8" key="1">
    <citation type="submission" date="2015-09" db="EMBL/GenBank/DDBJ databases">
        <authorList>
            <consortium name="Pathogen Informatics"/>
        </authorList>
    </citation>
    <scope>NUCLEOTIDE SEQUENCE [LARGE SCALE GENOMIC DNA]</scope>
    <source>
        <strain evidence="3 8">2789STDY5834960</strain>
    </source>
</reference>
<keyword evidence="1" id="KW-0235">DNA replication</keyword>
<dbReference type="PANTHER" id="PTHR24074">
    <property type="entry name" value="CO-CHAPERONE PROTEIN DJLA"/>
    <property type="match status" value="1"/>
</dbReference>
<evidence type="ECO:0000256" key="1">
    <source>
        <dbReference type="ARBA" id="ARBA00022705"/>
    </source>
</evidence>
<dbReference type="AlphaFoldDB" id="A0A173SEX9"/>
<dbReference type="PaxDb" id="166486-ERS852572_00944"/>
<gene>
    <name evidence="3" type="primary">dnaJ_3</name>
    <name evidence="6" type="ORF">DW264_10575</name>
    <name evidence="5" type="ORF">DW927_15305</name>
    <name evidence="7" type="ORF">DWZ31_08275</name>
    <name evidence="3" type="ORF">ERS852572_00944</name>
    <name evidence="4" type="ORF">GMD50_17070</name>
</gene>
<dbReference type="Proteomes" id="UP000284051">
    <property type="component" value="Unassembled WGS sequence"/>
</dbReference>
<dbReference type="InterPro" id="IPR001623">
    <property type="entry name" value="DnaJ_domain"/>
</dbReference>
<evidence type="ECO:0000313" key="10">
    <source>
        <dbReference type="Proteomes" id="UP000284051"/>
    </source>
</evidence>
<sequence>MMDPYQVLGVSRSASDEEIKKAYRSLSRKYHPDANVNNPNKAQAEEKFKEVQQAYDQIMKEKQQGSGYGYNSGNSYGYGGGQSYHYNQSTENPKLQAAANYIANRCYAEALNVLNGIPFSERSARWYYYSAMANQGAGNNIIAKEHAARAVEMEPSNFEYRQFLQHLEYGGTWYTNMGSSYDRPYSSAGNWCLSMLFLNMLCNCCCLRPF</sequence>
<evidence type="ECO:0000313" key="8">
    <source>
        <dbReference type="Proteomes" id="UP000095350"/>
    </source>
</evidence>
<dbReference type="PROSITE" id="PS50076">
    <property type="entry name" value="DNAJ_2"/>
    <property type="match status" value="1"/>
</dbReference>
<name>A0A173SEX9_9FIRM</name>
<dbReference type="Proteomes" id="UP000283586">
    <property type="component" value="Unassembled WGS sequence"/>
</dbReference>
<evidence type="ECO:0000313" key="12">
    <source>
        <dbReference type="Proteomes" id="UP000478483"/>
    </source>
</evidence>
<dbReference type="InterPro" id="IPR036869">
    <property type="entry name" value="J_dom_sf"/>
</dbReference>
<dbReference type="PRINTS" id="PR00625">
    <property type="entry name" value="JDOMAIN"/>
</dbReference>
<reference evidence="4 12" key="3">
    <citation type="journal article" date="2019" name="Nat. Med.">
        <title>A library of human gut bacterial isolates paired with longitudinal multiomics data enables mechanistic microbiome research.</title>
        <authorList>
            <person name="Poyet M."/>
            <person name="Groussin M."/>
            <person name="Gibbons S.M."/>
            <person name="Avila-Pacheco J."/>
            <person name="Jiang X."/>
            <person name="Kearney S.M."/>
            <person name="Perrotta A.R."/>
            <person name="Berdy B."/>
            <person name="Zhao S."/>
            <person name="Lieberman T.D."/>
            <person name="Swanson P.K."/>
            <person name="Smith M."/>
            <person name="Roesemann S."/>
            <person name="Alexander J.E."/>
            <person name="Rich S.A."/>
            <person name="Livny J."/>
            <person name="Vlamakis H."/>
            <person name="Clish C."/>
            <person name="Bullock K."/>
            <person name="Deik A."/>
            <person name="Scott J."/>
            <person name="Pierce K.A."/>
            <person name="Xavier R.J."/>
            <person name="Alm E.J."/>
        </authorList>
    </citation>
    <scope>NUCLEOTIDE SEQUENCE [LARGE SCALE GENOMIC DNA]</scope>
    <source>
        <strain evidence="4 12">BIOML-A1</strain>
    </source>
</reference>
<dbReference type="Proteomes" id="UP000284465">
    <property type="component" value="Unassembled WGS sequence"/>
</dbReference>
<dbReference type="GeneID" id="61432671"/>
<evidence type="ECO:0000313" key="3">
    <source>
        <dbReference type="EMBL" id="CUM88922.1"/>
    </source>
</evidence>
<evidence type="ECO:0000313" key="5">
    <source>
        <dbReference type="EMBL" id="RHA65246.1"/>
    </source>
</evidence>
<organism evidence="3 8">
    <name type="scientific">Roseburia intestinalis</name>
    <dbReference type="NCBI Taxonomy" id="166486"/>
    <lineage>
        <taxon>Bacteria</taxon>
        <taxon>Bacillati</taxon>
        <taxon>Bacillota</taxon>
        <taxon>Clostridia</taxon>
        <taxon>Lachnospirales</taxon>
        <taxon>Lachnospiraceae</taxon>
        <taxon>Roseburia</taxon>
    </lineage>
</organism>
<evidence type="ECO:0000313" key="6">
    <source>
        <dbReference type="EMBL" id="RHG27920.1"/>
    </source>
</evidence>
<dbReference type="OrthoDB" id="9779889at2"/>
<evidence type="ECO:0000313" key="7">
    <source>
        <dbReference type="EMBL" id="RHN08885.1"/>
    </source>
</evidence>
<evidence type="ECO:0000313" key="4">
    <source>
        <dbReference type="EMBL" id="MTR86714.1"/>
    </source>
</evidence>
<protein>
    <submittedName>
        <fullName evidence="3">Chaperone protein DnaJ</fullName>
    </submittedName>
    <submittedName>
        <fullName evidence="4 5">J domain-containing protein</fullName>
    </submittedName>
</protein>
<dbReference type="InterPro" id="IPR050817">
    <property type="entry name" value="DjlA_DnaK_co-chaperone"/>
</dbReference>
<accession>A0A173SEX9</accession>
<dbReference type="EMBL" id="CYXZ01000006">
    <property type="protein sequence ID" value="CUM88922.1"/>
    <property type="molecule type" value="Genomic_DNA"/>
</dbReference>
<evidence type="ECO:0000313" key="11">
    <source>
        <dbReference type="Proteomes" id="UP000284465"/>
    </source>
</evidence>
<dbReference type="Pfam" id="PF00226">
    <property type="entry name" value="DnaJ"/>
    <property type="match status" value="1"/>
</dbReference>
<dbReference type="EMBL" id="QRID01000009">
    <property type="protein sequence ID" value="RHG27920.1"/>
    <property type="molecule type" value="Genomic_DNA"/>
</dbReference>
<dbReference type="Proteomes" id="UP000478483">
    <property type="component" value="Unassembled WGS sequence"/>
</dbReference>
<dbReference type="RefSeq" id="WP_015560827.1">
    <property type="nucleotide sequence ID" value="NZ_CABIYH010000006.1"/>
</dbReference>
<dbReference type="SMART" id="SM00271">
    <property type="entry name" value="DnaJ"/>
    <property type="match status" value="1"/>
</dbReference>
<dbReference type="CDD" id="cd06257">
    <property type="entry name" value="DnaJ"/>
    <property type="match status" value="1"/>
</dbReference>
<dbReference type="EMBL" id="QRQN01000008">
    <property type="protein sequence ID" value="RHN08885.1"/>
    <property type="molecule type" value="Genomic_DNA"/>
</dbReference>
<dbReference type="Gene3D" id="1.10.287.110">
    <property type="entry name" value="DnaJ domain"/>
    <property type="match status" value="1"/>
</dbReference>
<dbReference type="SUPFAM" id="SSF46565">
    <property type="entry name" value="Chaperone J-domain"/>
    <property type="match status" value="1"/>
</dbReference>
<evidence type="ECO:0000259" key="2">
    <source>
        <dbReference type="PROSITE" id="PS50076"/>
    </source>
</evidence>
<proteinExistence type="predicted"/>
<dbReference type="GO" id="GO:0006260">
    <property type="term" value="P:DNA replication"/>
    <property type="evidence" value="ECO:0007669"/>
    <property type="project" value="UniProtKB-KW"/>
</dbReference>
<feature type="domain" description="J" evidence="2">
    <location>
        <begin position="3"/>
        <end position="77"/>
    </location>
</feature>
<dbReference type="EMBL" id="QSFP01000021">
    <property type="protein sequence ID" value="RHA65246.1"/>
    <property type="molecule type" value="Genomic_DNA"/>
</dbReference>
<dbReference type="Proteomes" id="UP000095350">
    <property type="component" value="Unassembled WGS sequence"/>
</dbReference>
<reference evidence="9 10" key="2">
    <citation type="submission" date="2018-08" db="EMBL/GenBank/DDBJ databases">
        <title>A genome reference for cultivated species of the human gut microbiota.</title>
        <authorList>
            <person name="Zou Y."/>
            <person name="Xue W."/>
            <person name="Luo G."/>
        </authorList>
    </citation>
    <scope>NUCLEOTIDE SEQUENCE [LARGE SCALE GENOMIC DNA]</scope>
    <source>
        <strain evidence="7 9">AF31-21AC</strain>
        <strain evidence="6 10">AM22-21LB</strain>
        <strain evidence="5 11">AM43-11</strain>
    </source>
</reference>
<dbReference type="STRING" id="166486.ERS852572_00944"/>